<gene>
    <name evidence="2" type="ORF">GCM10009733_027480</name>
</gene>
<sequence>MPFPPAGLCADNAPSGSQLETRDILSDNRSPRLFVDPTGVDPTGGVRPSGKGVRPRGKGARSVPS</sequence>
<proteinExistence type="predicted"/>
<accession>A0ABN2F447</accession>
<evidence type="ECO:0000256" key="1">
    <source>
        <dbReference type="SAM" id="MobiDB-lite"/>
    </source>
</evidence>
<dbReference type="Proteomes" id="UP001500064">
    <property type="component" value="Unassembled WGS sequence"/>
</dbReference>
<comment type="caution">
    <text evidence="2">The sequence shown here is derived from an EMBL/GenBank/DDBJ whole genome shotgun (WGS) entry which is preliminary data.</text>
</comment>
<keyword evidence="3" id="KW-1185">Reference proteome</keyword>
<feature type="region of interest" description="Disordered" evidence="1">
    <location>
        <begin position="1"/>
        <end position="65"/>
    </location>
</feature>
<name>A0ABN2F447_9ACTN</name>
<protein>
    <submittedName>
        <fullName evidence="2">Uncharacterized protein</fullName>
    </submittedName>
</protein>
<dbReference type="EMBL" id="BAAAMU010000016">
    <property type="protein sequence ID" value="GAA1629263.1"/>
    <property type="molecule type" value="Genomic_DNA"/>
</dbReference>
<evidence type="ECO:0000313" key="3">
    <source>
        <dbReference type="Proteomes" id="UP001500064"/>
    </source>
</evidence>
<evidence type="ECO:0000313" key="2">
    <source>
        <dbReference type="EMBL" id="GAA1629263.1"/>
    </source>
</evidence>
<organism evidence="2 3">
    <name type="scientific">Nonomuraea maheshkhaliensis</name>
    <dbReference type="NCBI Taxonomy" id="419590"/>
    <lineage>
        <taxon>Bacteria</taxon>
        <taxon>Bacillati</taxon>
        <taxon>Actinomycetota</taxon>
        <taxon>Actinomycetes</taxon>
        <taxon>Streptosporangiales</taxon>
        <taxon>Streptosporangiaceae</taxon>
        <taxon>Nonomuraea</taxon>
    </lineage>
</organism>
<reference evidence="2 3" key="1">
    <citation type="journal article" date="2019" name="Int. J. Syst. Evol. Microbiol.">
        <title>The Global Catalogue of Microorganisms (GCM) 10K type strain sequencing project: providing services to taxonomists for standard genome sequencing and annotation.</title>
        <authorList>
            <consortium name="The Broad Institute Genomics Platform"/>
            <consortium name="The Broad Institute Genome Sequencing Center for Infectious Disease"/>
            <person name="Wu L."/>
            <person name="Ma J."/>
        </authorList>
    </citation>
    <scope>NUCLEOTIDE SEQUENCE [LARGE SCALE GENOMIC DNA]</scope>
    <source>
        <strain evidence="2 3">JCM 13929</strain>
    </source>
</reference>
<feature type="compositionally biased region" description="Basic and acidic residues" evidence="1">
    <location>
        <begin position="20"/>
        <end position="30"/>
    </location>
</feature>